<accession>A0ACC5VZ36</accession>
<comment type="caution">
    <text evidence="1">The sequence shown here is derived from an EMBL/GenBank/DDBJ whole genome shotgun (WGS) entry which is preliminary data.</text>
</comment>
<name>A0ACC5VZ36_9GAMM</name>
<gene>
    <name evidence="1" type="ORF">HW452_17075</name>
</gene>
<protein>
    <submittedName>
        <fullName evidence="1">Uncharacterized protein</fullName>
    </submittedName>
</protein>
<keyword evidence="2" id="KW-1185">Reference proteome</keyword>
<dbReference type="EMBL" id="JABYQT010000020">
    <property type="protein sequence ID" value="MBZ5489235.1"/>
    <property type="molecule type" value="Genomic_DNA"/>
</dbReference>
<evidence type="ECO:0000313" key="1">
    <source>
        <dbReference type="EMBL" id="MBZ5489235.1"/>
    </source>
</evidence>
<reference evidence="1" key="1">
    <citation type="submission" date="2020-06" db="EMBL/GenBank/DDBJ databases">
        <title>Whole Genome Sequence of Halomonas aquamarina MB598.</title>
        <authorList>
            <person name="Pervaiz M."/>
            <person name="Fariq A."/>
            <person name="Yasmin A."/>
            <person name="Welch M."/>
        </authorList>
    </citation>
    <scope>NUCLEOTIDE SEQUENCE</scope>
    <source>
        <strain evidence="1">MB598</strain>
    </source>
</reference>
<dbReference type="Proteomes" id="UP001319846">
    <property type="component" value="Unassembled WGS sequence"/>
</dbReference>
<sequence>MPSTALSLFLPCFSRRRPGAFSTACRLLLTALLLAGLAGCSTFGNSNNQQKPPPEPDLSELAHQAAQQMIASNPDLTRYSPMIAATFVSIDNLSQSSTFGRISSEIMASALAQQGMQVREVKMRDSMFIEESVGELILSRQVQRLTAQHNARSILMGTYAQGQDYLYVSTRVVRSGDAMVLGSADFRVKLDNNMRSLLEGQGGW</sequence>
<evidence type="ECO:0000313" key="2">
    <source>
        <dbReference type="Proteomes" id="UP001319846"/>
    </source>
</evidence>
<proteinExistence type="predicted"/>
<organism evidence="1 2">
    <name type="scientific">Vreelandella aquamarina</name>
    <dbReference type="NCBI Taxonomy" id="77097"/>
    <lineage>
        <taxon>Bacteria</taxon>
        <taxon>Pseudomonadati</taxon>
        <taxon>Pseudomonadota</taxon>
        <taxon>Gammaproteobacteria</taxon>
        <taxon>Oceanospirillales</taxon>
        <taxon>Halomonadaceae</taxon>
        <taxon>Vreelandella</taxon>
    </lineage>
</organism>